<accession>M5EST0</accession>
<dbReference type="STRING" id="1297569.MESS2_510066"/>
<dbReference type="EMBL" id="CAUM01000119">
    <property type="protein sequence ID" value="CCV07312.1"/>
    <property type="molecule type" value="Genomic_DNA"/>
</dbReference>
<comment type="caution">
    <text evidence="1">The sequence shown here is derived from an EMBL/GenBank/DDBJ whole genome shotgun (WGS) entry which is preliminary data.</text>
</comment>
<evidence type="ECO:0000313" key="1">
    <source>
        <dbReference type="EMBL" id="CCV07312.1"/>
    </source>
</evidence>
<sequence>MVAEEQGLVQEGFKLANLPADRCLRNEKLLGGAAEAQVPAGCLETSQCRQWKPPALHSHNPELSDVEIILV</sequence>
<evidence type="ECO:0000313" key="2">
    <source>
        <dbReference type="Proteomes" id="UP000012062"/>
    </source>
</evidence>
<keyword evidence="2" id="KW-1185">Reference proteome</keyword>
<reference evidence="1 2" key="1">
    <citation type="submission" date="2013-02" db="EMBL/GenBank/DDBJ databases">
        <authorList>
            <person name="Genoscope - CEA"/>
        </authorList>
    </citation>
    <scope>NUCLEOTIDE SEQUENCE [LARGE SCALE GENOMIC DNA]</scope>
    <source>
        <strain evidence="1 2">STM 2683</strain>
    </source>
</reference>
<gene>
    <name evidence="1" type="ORF">MESS2_510066</name>
</gene>
<dbReference type="AlphaFoldDB" id="M5EST0"/>
<proteinExistence type="predicted"/>
<organism evidence="1 2">
    <name type="scientific">Mesorhizobium metallidurans STM 2683</name>
    <dbReference type="NCBI Taxonomy" id="1297569"/>
    <lineage>
        <taxon>Bacteria</taxon>
        <taxon>Pseudomonadati</taxon>
        <taxon>Pseudomonadota</taxon>
        <taxon>Alphaproteobacteria</taxon>
        <taxon>Hyphomicrobiales</taxon>
        <taxon>Phyllobacteriaceae</taxon>
        <taxon>Mesorhizobium</taxon>
    </lineage>
</organism>
<dbReference type="Proteomes" id="UP000012062">
    <property type="component" value="Unassembled WGS sequence"/>
</dbReference>
<protein>
    <submittedName>
        <fullName evidence="1">Uncharacterized protein</fullName>
    </submittedName>
</protein>
<name>M5EST0_9HYPH</name>